<keyword evidence="1 2" id="KW-0344">Guanine-nucleotide releasing factor</keyword>
<dbReference type="InterPro" id="IPR036964">
    <property type="entry name" value="RASGEF_cat_dom_sf"/>
</dbReference>
<protein>
    <recommendedName>
        <fullName evidence="6">Ras-GEF domain-containing protein</fullName>
    </recommendedName>
</protein>
<evidence type="ECO:0000259" key="4">
    <source>
        <dbReference type="PROSITE" id="PS50212"/>
    </source>
</evidence>
<dbReference type="InterPro" id="IPR023578">
    <property type="entry name" value="Ras_GEF_dom_sf"/>
</dbReference>
<organism evidence="5">
    <name type="scientific">Arcella intermedia</name>
    <dbReference type="NCBI Taxonomy" id="1963864"/>
    <lineage>
        <taxon>Eukaryota</taxon>
        <taxon>Amoebozoa</taxon>
        <taxon>Tubulinea</taxon>
        <taxon>Elardia</taxon>
        <taxon>Arcellinida</taxon>
        <taxon>Sphaerothecina</taxon>
        <taxon>Arcellidae</taxon>
        <taxon>Arcella</taxon>
    </lineage>
</organism>
<dbReference type="EMBL" id="GIBP01003326">
    <property type="protein sequence ID" value="NDV32295.1"/>
    <property type="molecule type" value="Transcribed_RNA"/>
</dbReference>
<dbReference type="PANTHER" id="PTHR23113:SF363">
    <property type="entry name" value="PROTEIN SON OF SEVENLESS"/>
    <property type="match status" value="1"/>
</dbReference>
<evidence type="ECO:0008006" key="6">
    <source>
        <dbReference type="Google" id="ProtNLM"/>
    </source>
</evidence>
<dbReference type="InterPro" id="IPR001895">
    <property type="entry name" value="RASGEF_cat_dom"/>
</dbReference>
<dbReference type="SUPFAM" id="SSF48366">
    <property type="entry name" value="Ras GEF"/>
    <property type="match status" value="1"/>
</dbReference>
<dbReference type="GO" id="GO:0007265">
    <property type="term" value="P:Ras protein signal transduction"/>
    <property type="evidence" value="ECO:0007669"/>
    <property type="project" value="TreeGrafter"/>
</dbReference>
<dbReference type="CDD" id="cd06224">
    <property type="entry name" value="REM"/>
    <property type="match status" value="1"/>
</dbReference>
<evidence type="ECO:0000256" key="1">
    <source>
        <dbReference type="ARBA" id="ARBA00022658"/>
    </source>
</evidence>
<sequence length="378" mass="45034">MLIIHLTQPQQEDTTKDLHVFFLTYRTYSLSEQVLEKLKERYLGPKVQDQRKEIVEIQLKVVQLIKIWLKDYFFNISENFLLKLKDFIENFIQKDFKEESNNLLDLMKKQEVIFHCPPEMVHYPIDQNSIQKRISWKNFKAKEIAAQMTLIDINFFSKIRPSEFLGQQWIKKKKNSFNIVQWIQHFNHMLQFISTEIVLPEKVKDRKKLCVKFIHVAEHLLQLNNFTSLKCVNSVFNSTCIRSLRHTWNEIPQKEIQKLESIGILLSPQSCFSTFRKKLEASPLPTIPDLGIYLTDCVFIDEGNRDITGEQLINWHKMGLTSSVIQRFRHFQQSNYQIEPIPHLLYTFSALEGRMDGENLFQLCREREPRRVERSKIK</sequence>
<evidence type="ECO:0000259" key="3">
    <source>
        <dbReference type="PROSITE" id="PS50009"/>
    </source>
</evidence>
<dbReference type="SMART" id="SM00147">
    <property type="entry name" value="RasGEF"/>
    <property type="match status" value="1"/>
</dbReference>
<reference evidence="5" key="1">
    <citation type="journal article" date="2020" name="J. Eukaryot. Microbiol.">
        <title>De novo Sequencing, Assembly and Annotation of the Transcriptome for the Free-Living Testate Amoeba Arcella intermedia.</title>
        <authorList>
            <person name="Ribeiro G.M."/>
            <person name="Porfirio-Sousa A.L."/>
            <person name="Maurer-Alcala X.X."/>
            <person name="Katz L.A."/>
            <person name="Lahr D.J.G."/>
        </authorList>
    </citation>
    <scope>NUCLEOTIDE SEQUENCE</scope>
</reference>
<proteinExistence type="predicted"/>
<dbReference type="Pfam" id="PF00617">
    <property type="entry name" value="RasGEF"/>
    <property type="match status" value="1"/>
</dbReference>
<feature type="domain" description="Ras-GEF" evidence="3">
    <location>
        <begin position="140"/>
        <end position="370"/>
    </location>
</feature>
<dbReference type="InterPro" id="IPR008937">
    <property type="entry name" value="Ras-like_GEF"/>
</dbReference>
<name>A0A6B2L5Q5_9EUKA</name>
<accession>A0A6B2L5Q5</accession>
<dbReference type="GO" id="GO:0005085">
    <property type="term" value="F:guanyl-nucleotide exchange factor activity"/>
    <property type="evidence" value="ECO:0007669"/>
    <property type="project" value="UniProtKB-KW"/>
</dbReference>
<dbReference type="Pfam" id="PF00618">
    <property type="entry name" value="RasGEF_N"/>
    <property type="match status" value="1"/>
</dbReference>
<dbReference type="Gene3D" id="1.20.870.10">
    <property type="entry name" value="Son of sevenless (SoS) protein Chain: S domain 1"/>
    <property type="match status" value="1"/>
</dbReference>
<dbReference type="PROSITE" id="PS50009">
    <property type="entry name" value="RASGEF_CAT"/>
    <property type="match status" value="1"/>
</dbReference>
<evidence type="ECO:0000256" key="2">
    <source>
        <dbReference type="PROSITE-ProRule" id="PRU00168"/>
    </source>
</evidence>
<feature type="domain" description="N-terminal Ras-GEF" evidence="4">
    <location>
        <begin position="1"/>
        <end position="111"/>
    </location>
</feature>
<dbReference type="InterPro" id="IPR000651">
    <property type="entry name" value="Ras-like_Gua-exchang_fac_N"/>
</dbReference>
<dbReference type="PANTHER" id="PTHR23113">
    <property type="entry name" value="GUANINE NUCLEOTIDE EXCHANGE FACTOR"/>
    <property type="match status" value="1"/>
</dbReference>
<dbReference type="GO" id="GO:0005886">
    <property type="term" value="C:plasma membrane"/>
    <property type="evidence" value="ECO:0007669"/>
    <property type="project" value="TreeGrafter"/>
</dbReference>
<dbReference type="AlphaFoldDB" id="A0A6B2L5Q5"/>
<evidence type="ECO:0000313" key="5">
    <source>
        <dbReference type="EMBL" id="NDV32295.1"/>
    </source>
</evidence>
<dbReference type="PROSITE" id="PS50212">
    <property type="entry name" value="RASGEF_NTER"/>
    <property type="match status" value="1"/>
</dbReference>
<dbReference type="Gene3D" id="1.10.840.10">
    <property type="entry name" value="Ras guanine-nucleotide exchange factors catalytic domain"/>
    <property type="match status" value="1"/>
</dbReference>